<protein>
    <recommendedName>
        <fullName evidence="4">Sin3 binding protein</fullName>
    </recommendedName>
</protein>
<dbReference type="GeneID" id="37071516"/>
<dbReference type="AlphaFoldDB" id="A0A318ZAB2"/>
<dbReference type="PANTHER" id="PTHR28164:SF1">
    <property type="entry name" value="PROTEIN STB3"/>
    <property type="match status" value="1"/>
</dbReference>
<organism evidence="2 3">
    <name type="scientific">Aspergillus saccharolyticus JOP 1030-1</name>
    <dbReference type="NCBI Taxonomy" id="1450539"/>
    <lineage>
        <taxon>Eukaryota</taxon>
        <taxon>Fungi</taxon>
        <taxon>Dikarya</taxon>
        <taxon>Ascomycota</taxon>
        <taxon>Pezizomycotina</taxon>
        <taxon>Eurotiomycetes</taxon>
        <taxon>Eurotiomycetidae</taxon>
        <taxon>Eurotiales</taxon>
        <taxon>Aspergillaceae</taxon>
        <taxon>Aspergillus</taxon>
        <taxon>Aspergillus subgen. Circumdati</taxon>
    </lineage>
</organism>
<gene>
    <name evidence="2" type="ORF">BP01DRAFT_106663</name>
</gene>
<feature type="region of interest" description="Disordered" evidence="1">
    <location>
        <begin position="187"/>
        <end position="214"/>
    </location>
</feature>
<feature type="compositionally biased region" description="Basic and acidic residues" evidence="1">
    <location>
        <begin position="187"/>
        <end position="199"/>
    </location>
</feature>
<evidence type="ECO:0000313" key="2">
    <source>
        <dbReference type="EMBL" id="PYH43264.1"/>
    </source>
</evidence>
<dbReference type="InterPro" id="IPR018818">
    <property type="entry name" value="Stb3"/>
</dbReference>
<dbReference type="Pfam" id="PF10330">
    <property type="entry name" value="Stb3"/>
    <property type="match status" value="1"/>
</dbReference>
<evidence type="ECO:0000313" key="3">
    <source>
        <dbReference type="Proteomes" id="UP000248349"/>
    </source>
</evidence>
<feature type="compositionally biased region" description="Pro residues" evidence="1">
    <location>
        <begin position="47"/>
        <end position="59"/>
    </location>
</feature>
<dbReference type="GO" id="GO:0005634">
    <property type="term" value="C:nucleus"/>
    <property type="evidence" value="ECO:0007669"/>
    <property type="project" value="TreeGrafter"/>
</dbReference>
<dbReference type="RefSeq" id="XP_025429246.1">
    <property type="nucleotide sequence ID" value="XM_025570288.1"/>
</dbReference>
<dbReference type="OrthoDB" id="5391991at2759"/>
<proteinExistence type="predicted"/>
<feature type="compositionally biased region" description="Polar residues" evidence="1">
    <location>
        <begin position="200"/>
        <end position="214"/>
    </location>
</feature>
<evidence type="ECO:0008006" key="4">
    <source>
        <dbReference type="Google" id="ProtNLM"/>
    </source>
</evidence>
<dbReference type="PANTHER" id="PTHR28164">
    <property type="entry name" value="PROTEIN STB3"/>
    <property type="match status" value="1"/>
</dbReference>
<dbReference type="GO" id="GO:0000432">
    <property type="term" value="P:positive regulation of transcription from RNA polymerase II promoter by glucose"/>
    <property type="evidence" value="ECO:0007669"/>
    <property type="project" value="TreeGrafter"/>
</dbReference>
<accession>A0A318ZAB2</accession>
<feature type="region of interest" description="Disordered" evidence="1">
    <location>
        <begin position="325"/>
        <end position="358"/>
    </location>
</feature>
<dbReference type="STRING" id="1450539.A0A318ZAB2"/>
<evidence type="ECO:0000256" key="1">
    <source>
        <dbReference type="SAM" id="MobiDB-lite"/>
    </source>
</evidence>
<dbReference type="EMBL" id="KZ821245">
    <property type="protein sequence ID" value="PYH43264.1"/>
    <property type="molecule type" value="Genomic_DNA"/>
</dbReference>
<name>A0A318ZAB2_9EURO</name>
<dbReference type="Proteomes" id="UP000248349">
    <property type="component" value="Unassembled WGS sequence"/>
</dbReference>
<sequence length="380" mass="40300">MAFPNTTSSIAMALAAGKTASVDIPKPRPGFPMAGRDSTHPGAPALLPTPPNSISPTLPPQGFRRGDVDQPGYSPLASSHVDSDVDLGDASGISLAAHELDSTGAITPGMLAKCHLPEIMLQHGPLAIRHLMGYLTSSVPGFSGIPPAKARRLVVAALEGRGCDEKSAMSQSNVIFEKVGWGRWDARRHGEPLRSDPQRQHMSPPSSPSDTFSQRGMQIPITKRDNLQPYGTSVAGDSAVFSYSTEMEFGRPDVSMLEDEADKMSLDGHDREYCSSSEAPDDEMPIEDWGEEDVTDEEDWAQIGADALRARSLNASGGFVYGSGKSPHFRGGGPAPSSLAKSAPRNYPIQQLGFNPPDGIINDGDERAAAAAALLRLGSM</sequence>
<keyword evidence="3" id="KW-1185">Reference proteome</keyword>
<feature type="region of interest" description="Disordered" evidence="1">
    <location>
        <begin position="25"/>
        <end position="81"/>
    </location>
</feature>
<reference evidence="2 3" key="1">
    <citation type="submission" date="2016-12" db="EMBL/GenBank/DDBJ databases">
        <title>The genomes of Aspergillus section Nigri reveals drivers in fungal speciation.</title>
        <authorList>
            <consortium name="DOE Joint Genome Institute"/>
            <person name="Vesth T.C."/>
            <person name="Nybo J."/>
            <person name="Theobald S."/>
            <person name="Brandl J."/>
            <person name="Frisvad J.C."/>
            <person name="Nielsen K.F."/>
            <person name="Lyhne E.K."/>
            <person name="Kogle M.E."/>
            <person name="Kuo A."/>
            <person name="Riley R."/>
            <person name="Clum A."/>
            <person name="Nolan M."/>
            <person name="Lipzen A."/>
            <person name="Salamov A."/>
            <person name="Henrissat B."/>
            <person name="Wiebenga A."/>
            <person name="De Vries R.P."/>
            <person name="Grigoriev I.V."/>
            <person name="Mortensen U.H."/>
            <person name="Andersen M.R."/>
            <person name="Baker S.E."/>
        </authorList>
    </citation>
    <scope>NUCLEOTIDE SEQUENCE [LARGE SCALE GENOMIC DNA]</scope>
    <source>
        <strain evidence="2 3">JOP 1030-1</strain>
    </source>
</reference>
<dbReference type="GO" id="GO:0043565">
    <property type="term" value="F:sequence-specific DNA binding"/>
    <property type="evidence" value="ECO:0007669"/>
    <property type="project" value="TreeGrafter"/>
</dbReference>